<dbReference type="Pfam" id="PF13472">
    <property type="entry name" value="Lipase_GDSL_2"/>
    <property type="match status" value="1"/>
</dbReference>
<dbReference type="SUPFAM" id="SSF52266">
    <property type="entry name" value="SGNH hydrolase"/>
    <property type="match status" value="1"/>
</dbReference>
<evidence type="ECO:0000256" key="1">
    <source>
        <dbReference type="SAM" id="MobiDB-lite"/>
    </source>
</evidence>
<dbReference type="Gene3D" id="3.40.50.1110">
    <property type="entry name" value="SGNH hydrolase"/>
    <property type="match status" value="1"/>
</dbReference>
<accession>A0A927MCT1</accession>
<dbReference type="PANTHER" id="PTHR30383:SF5">
    <property type="entry name" value="SGNH HYDROLASE-TYPE ESTERASE DOMAIN-CONTAINING PROTEIN"/>
    <property type="match status" value="1"/>
</dbReference>
<feature type="transmembrane region" description="Helical" evidence="2">
    <location>
        <begin position="39"/>
        <end position="56"/>
    </location>
</feature>
<dbReference type="InterPro" id="IPR008965">
    <property type="entry name" value="CBM2/CBM3_carb-bd_dom_sf"/>
</dbReference>
<keyword evidence="2" id="KW-0812">Transmembrane</keyword>
<gene>
    <name evidence="4" type="ORF">H4W31_006399</name>
</gene>
<dbReference type="PANTHER" id="PTHR30383">
    <property type="entry name" value="THIOESTERASE 1/PROTEASE 1/LYSOPHOSPHOLIPASE L1"/>
    <property type="match status" value="1"/>
</dbReference>
<feature type="compositionally biased region" description="Basic and acidic residues" evidence="1">
    <location>
        <begin position="1"/>
        <end position="11"/>
    </location>
</feature>
<dbReference type="GO" id="GO:0004553">
    <property type="term" value="F:hydrolase activity, hydrolyzing O-glycosyl compounds"/>
    <property type="evidence" value="ECO:0007669"/>
    <property type="project" value="InterPro"/>
</dbReference>
<dbReference type="InterPro" id="IPR013830">
    <property type="entry name" value="SGNH_hydro"/>
</dbReference>
<dbReference type="RefSeq" id="WP_318783518.1">
    <property type="nucleotide sequence ID" value="NZ_JADBEB010000001.1"/>
</dbReference>
<feature type="region of interest" description="Disordered" evidence="1">
    <location>
        <begin position="258"/>
        <end position="293"/>
    </location>
</feature>
<evidence type="ECO:0000259" key="3">
    <source>
        <dbReference type="PROSITE" id="PS51173"/>
    </source>
</evidence>
<keyword evidence="2" id="KW-1133">Transmembrane helix</keyword>
<name>A0A927MCT1_9ACTN</name>
<reference evidence="4" key="1">
    <citation type="submission" date="2020-10" db="EMBL/GenBank/DDBJ databases">
        <title>Sequencing the genomes of 1000 actinobacteria strains.</title>
        <authorList>
            <person name="Klenk H.-P."/>
        </authorList>
    </citation>
    <scope>NUCLEOTIDE SEQUENCE</scope>
    <source>
        <strain evidence="4">DSM 46832</strain>
    </source>
</reference>
<dbReference type="Gene3D" id="2.60.40.290">
    <property type="match status" value="1"/>
</dbReference>
<dbReference type="GO" id="GO:0005975">
    <property type="term" value="P:carbohydrate metabolic process"/>
    <property type="evidence" value="ECO:0007669"/>
    <property type="project" value="InterPro"/>
</dbReference>
<keyword evidence="5" id="KW-1185">Reference proteome</keyword>
<dbReference type="Proteomes" id="UP000649753">
    <property type="component" value="Unassembled WGS sequence"/>
</dbReference>
<proteinExistence type="predicted"/>
<dbReference type="PROSITE" id="PS51173">
    <property type="entry name" value="CBM2"/>
    <property type="match status" value="1"/>
</dbReference>
<sequence length="380" mass="39404">MALPRDGRTWHTPDGNMSRPAARPVDPEEQMRKRSTRPLLAVLTAVVVALGGAVLADGAASAESNGGVRVMPLGDSITDGLTVPGGYRIGLWQKLVAGGHTVDFVGSQFNGPGSLGDHDHEGHSGWRIDQIDANIVNWLRTTTPRTVLLHIGTNDMFGNAANAPARLSALLDRITNTSPGIIVFVATIIPFPAADSAVRTFNAAIPGIVQGKVAAGKRVHLVDMYRALTAADLADGVHPNAGGYEKMSTAWFNALRSVPDSLTNGTPSPTPTTSPTPTPTTSPTGPPPGGNCTASVTPGTVWGDRYNTSLTVSGASSWTVVAAVTAPQQITTTWSGSATLSSNNTVLTMRSNGSGNTFGFTTMTNGNSSARPQIRSCTTG</sequence>
<organism evidence="4 5">
    <name type="scientific">Plantactinospora soyae</name>
    <dbReference type="NCBI Taxonomy" id="1544732"/>
    <lineage>
        <taxon>Bacteria</taxon>
        <taxon>Bacillati</taxon>
        <taxon>Actinomycetota</taxon>
        <taxon>Actinomycetes</taxon>
        <taxon>Micromonosporales</taxon>
        <taxon>Micromonosporaceae</taxon>
        <taxon>Plantactinospora</taxon>
    </lineage>
</organism>
<dbReference type="InterPro" id="IPR036514">
    <property type="entry name" value="SGNH_hydro_sf"/>
</dbReference>
<feature type="domain" description="CBM2" evidence="3">
    <location>
        <begin position="285"/>
        <end position="380"/>
    </location>
</feature>
<dbReference type="SMART" id="SM00637">
    <property type="entry name" value="CBD_II"/>
    <property type="match status" value="1"/>
</dbReference>
<feature type="region of interest" description="Disordered" evidence="1">
    <location>
        <begin position="1"/>
        <end position="33"/>
    </location>
</feature>
<dbReference type="EMBL" id="JADBEB010000001">
    <property type="protein sequence ID" value="MBE1490761.1"/>
    <property type="molecule type" value="Genomic_DNA"/>
</dbReference>
<dbReference type="InterPro" id="IPR051532">
    <property type="entry name" value="Ester_Hydrolysis_Enzymes"/>
</dbReference>
<dbReference type="SUPFAM" id="SSF49384">
    <property type="entry name" value="Carbohydrate-binding domain"/>
    <property type="match status" value="1"/>
</dbReference>
<dbReference type="GO" id="GO:0030247">
    <property type="term" value="F:polysaccharide binding"/>
    <property type="evidence" value="ECO:0007669"/>
    <property type="project" value="UniProtKB-UniRule"/>
</dbReference>
<dbReference type="InterPro" id="IPR012291">
    <property type="entry name" value="CBM2_carb-bd_dom_sf"/>
</dbReference>
<keyword evidence="2" id="KW-0472">Membrane</keyword>
<dbReference type="InterPro" id="IPR001919">
    <property type="entry name" value="CBD2"/>
</dbReference>
<dbReference type="CDD" id="cd01833">
    <property type="entry name" value="XynB_like"/>
    <property type="match status" value="1"/>
</dbReference>
<dbReference type="GO" id="GO:0004622">
    <property type="term" value="F:phosphatidylcholine lysophospholipase activity"/>
    <property type="evidence" value="ECO:0007669"/>
    <property type="project" value="TreeGrafter"/>
</dbReference>
<evidence type="ECO:0000256" key="2">
    <source>
        <dbReference type="SAM" id="Phobius"/>
    </source>
</evidence>
<dbReference type="AlphaFoldDB" id="A0A927MCT1"/>
<feature type="compositionally biased region" description="Pro residues" evidence="1">
    <location>
        <begin position="268"/>
        <end position="289"/>
    </location>
</feature>
<evidence type="ECO:0000313" key="5">
    <source>
        <dbReference type="Proteomes" id="UP000649753"/>
    </source>
</evidence>
<evidence type="ECO:0000313" key="4">
    <source>
        <dbReference type="EMBL" id="MBE1490761.1"/>
    </source>
</evidence>
<protein>
    <submittedName>
        <fullName evidence="4">Lysophospholipase L1-like esterase</fullName>
    </submittedName>
</protein>
<comment type="caution">
    <text evidence="4">The sequence shown here is derived from an EMBL/GenBank/DDBJ whole genome shotgun (WGS) entry which is preliminary data.</text>
</comment>